<comment type="caution">
    <text evidence="7">The sequence shown here is derived from an EMBL/GenBank/DDBJ whole genome shotgun (WGS) entry which is preliminary data.</text>
</comment>
<keyword evidence="2" id="KW-0479">Metal-binding</keyword>
<dbReference type="InterPro" id="IPR036864">
    <property type="entry name" value="Zn2-C6_fun-type_DNA-bd_sf"/>
</dbReference>
<feature type="region of interest" description="Disordered" evidence="5">
    <location>
        <begin position="1"/>
        <end position="52"/>
    </location>
</feature>
<dbReference type="CDD" id="cd12148">
    <property type="entry name" value="fungal_TF_MHR"/>
    <property type="match status" value="1"/>
</dbReference>
<dbReference type="EMBL" id="MU003768">
    <property type="protein sequence ID" value="KAF2725270.1"/>
    <property type="molecule type" value="Genomic_DNA"/>
</dbReference>
<feature type="compositionally biased region" description="Acidic residues" evidence="5">
    <location>
        <begin position="182"/>
        <end position="194"/>
    </location>
</feature>
<evidence type="ECO:0000256" key="4">
    <source>
        <dbReference type="SAM" id="Coils"/>
    </source>
</evidence>
<dbReference type="Proteomes" id="UP000799441">
    <property type="component" value="Unassembled WGS sequence"/>
</dbReference>
<keyword evidence="3" id="KW-0539">Nucleus</keyword>
<dbReference type="PROSITE" id="PS50048">
    <property type="entry name" value="ZN2_CY6_FUNGAL_2"/>
    <property type="match status" value="1"/>
</dbReference>
<feature type="compositionally biased region" description="Polar residues" evidence="5">
    <location>
        <begin position="130"/>
        <end position="147"/>
    </location>
</feature>
<dbReference type="SMART" id="SM00066">
    <property type="entry name" value="GAL4"/>
    <property type="match status" value="1"/>
</dbReference>
<dbReference type="AlphaFoldDB" id="A0A9P4QFG3"/>
<dbReference type="GO" id="GO:0003677">
    <property type="term" value="F:DNA binding"/>
    <property type="evidence" value="ECO:0007669"/>
    <property type="project" value="InterPro"/>
</dbReference>
<dbReference type="CDD" id="cd00067">
    <property type="entry name" value="GAL4"/>
    <property type="match status" value="1"/>
</dbReference>
<comment type="subcellular location">
    <subcellularLocation>
        <location evidence="1">Nucleus</location>
    </subcellularLocation>
</comment>
<dbReference type="GO" id="GO:0005634">
    <property type="term" value="C:nucleus"/>
    <property type="evidence" value="ECO:0007669"/>
    <property type="project" value="UniProtKB-SubCell"/>
</dbReference>
<sequence length="749" mass="84582">MSWPLNVPDLPKQTPGADAEQPKPYPVHIAPAPSDGNKERQNSSDPSDSMSFTCQTCTRRKVKCDKALPVCSACKKSKLECFYVEPPPRKKKRRNSTEDIHQRLSHYEQILKANGLMTSEGVVKSPNGHLGSSSTARSESQNESPNPMHTAESFKLKSTGKLFAGKGKTRYVDSNLWRNVGDEDLGDSSDEDDSYQANSTAPLSVQSPSDPVSLAILSPGVPARDLTEFHPSPSVAMKLWELYVSNVEPVVKMFHVPTARNRLHEVYSKSPLDIQRSTEALIFAVHHFAITSLCDEECLAQFGRPRAPLLSHYDTALRHALVNAHFLRTTELPVLQAFVLFLLAYRTRADPHVFWILTGICLRISQRLGLHRDGEALGLSPYDVQLRRRLWWQLLPLDGIAAQLSGTGLDTSIDTWDTKQPTNINDRDFDPSTATPLQDREGATDMIFCLTRAQVGKWHQFVHSKLGSWGRAWQTADMDELERSIDDLESTIESKFLRYCEIINPIHCMAHTMARTAIGATRLRLRLPRFRNSETKSDELRKALFDLSIKIIDYDCSVYENPVLRRFHWHVRAFFQWDSMIWILHEIRDNNLSVQQTSLAWERLTKVYKNHPEILTKKGALNVAVRRLSLKAWDAHMHIAAKNPAYAISQEPYFVSALRETLPRSDTSSVHPTPAPSTLADWSILEPNQWMPPVTNANPIDPWNINLTTDFNVDSLDWMFFDNMGQGQNNTDMSGLTANGALFAGFNSS</sequence>
<keyword evidence="4" id="KW-0175">Coiled coil</keyword>
<evidence type="ECO:0000313" key="7">
    <source>
        <dbReference type="EMBL" id="KAF2725270.1"/>
    </source>
</evidence>
<feature type="region of interest" description="Disordered" evidence="5">
    <location>
        <begin position="179"/>
        <end position="209"/>
    </location>
</feature>
<dbReference type="InterPro" id="IPR001138">
    <property type="entry name" value="Zn2Cys6_DnaBD"/>
</dbReference>
<keyword evidence="8" id="KW-1185">Reference proteome</keyword>
<dbReference type="PANTHER" id="PTHR31001:SF85">
    <property type="entry name" value="ZN(II)2CYS6 TRANSCRIPTION FACTOR (EUROFUNG)"/>
    <property type="match status" value="1"/>
</dbReference>
<feature type="domain" description="Zn(2)-C6 fungal-type" evidence="6">
    <location>
        <begin position="53"/>
        <end position="83"/>
    </location>
</feature>
<accession>A0A9P4QFG3</accession>
<feature type="compositionally biased region" description="Polar residues" evidence="5">
    <location>
        <begin position="195"/>
        <end position="209"/>
    </location>
</feature>
<dbReference type="PANTHER" id="PTHR31001">
    <property type="entry name" value="UNCHARACTERIZED TRANSCRIPTIONAL REGULATORY PROTEIN"/>
    <property type="match status" value="1"/>
</dbReference>
<feature type="coiled-coil region" evidence="4">
    <location>
        <begin position="471"/>
        <end position="498"/>
    </location>
</feature>
<feature type="region of interest" description="Disordered" evidence="5">
    <location>
        <begin position="120"/>
        <end position="155"/>
    </location>
</feature>
<evidence type="ECO:0000256" key="5">
    <source>
        <dbReference type="SAM" id="MobiDB-lite"/>
    </source>
</evidence>
<proteinExistence type="predicted"/>
<gene>
    <name evidence="7" type="ORF">K431DRAFT_281225</name>
</gene>
<dbReference type="PROSITE" id="PS00463">
    <property type="entry name" value="ZN2_CY6_FUNGAL_1"/>
    <property type="match status" value="1"/>
</dbReference>
<evidence type="ECO:0000259" key="6">
    <source>
        <dbReference type="PROSITE" id="PS50048"/>
    </source>
</evidence>
<dbReference type="Pfam" id="PF00172">
    <property type="entry name" value="Zn_clus"/>
    <property type="match status" value="1"/>
</dbReference>
<dbReference type="SUPFAM" id="SSF57701">
    <property type="entry name" value="Zn2/Cys6 DNA-binding domain"/>
    <property type="match status" value="1"/>
</dbReference>
<dbReference type="OrthoDB" id="2269373at2759"/>
<dbReference type="GO" id="GO:0008270">
    <property type="term" value="F:zinc ion binding"/>
    <property type="evidence" value="ECO:0007669"/>
    <property type="project" value="InterPro"/>
</dbReference>
<dbReference type="Gene3D" id="4.10.240.10">
    <property type="entry name" value="Zn(2)-C6 fungal-type DNA-binding domain"/>
    <property type="match status" value="1"/>
</dbReference>
<reference evidence="7" key="1">
    <citation type="journal article" date="2020" name="Stud. Mycol.">
        <title>101 Dothideomycetes genomes: a test case for predicting lifestyles and emergence of pathogens.</title>
        <authorList>
            <person name="Haridas S."/>
            <person name="Albert R."/>
            <person name="Binder M."/>
            <person name="Bloem J."/>
            <person name="Labutti K."/>
            <person name="Salamov A."/>
            <person name="Andreopoulos B."/>
            <person name="Baker S."/>
            <person name="Barry K."/>
            <person name="Bills G."/>
            <person name="Bluhm B."/>
            <person name="Cannon C."/>
            <person name="Castanera R."/>
            <person name="Culley D."/>
            <person name="Daum C."/>
            <person name="Ezra D."/>
            <person name="Gonzalez J."/>
            <person name="Henrissat B."/>
            <person name="Kuo A."/>
            <person name="Liang C."/>
            <person name="Lipzen A."/>
            <person name="Lutzoni F."/>
            <person name="Magnuson J."/>
            <person name="Mondo S."/>
            <person name="Nolan M."/>
            <person name="Ohm R."/>
            <person name="Pangilinan J."/>
            <person name="Park H.-J."/>
            <person name="Ramirez L."/>
            <person name="Alfaro M."/>
            <person name="Sun H."/>
            <person name="Tritt A."/>
            <person name="Yoshinaga Y."/>
            <person name="Zwiers L.-H."/>
            <person name="Turgeon B."/>
            <person name="Goodwin S."/>
            <person name="Spatafora J."/>
            <person name="Crous P."/>
            <person name="Grigoriev I."/>
        </authorList>
    </citation>
    <scope>NUCLEOTIDE SEQUENCE</scope>
    <source>
        <strain evidence="7">CBS 116435</strain>
    </source>
</reference>
<dbReference type="GO" id="GO:0000981">
    <property type="term" value="F:DNA-binding transcription factor activity, RNA polymerase II-specific"/>
    <property type="evidence" value="ECO:0007669"/>
    <property type="project" value="InterPro"/>
</dbReference>
<dbReference type="GO" id="GO:0006351">
    <property type="term" value="P:DNA-templated transcription"/>
    <property type="evidence" value="ECO:0007669"/>
    <property type="project" value="InterPro"/>
</dbReference>
<protein>
    <recommendedName>
        <fullName evidence="6">Zn(2)-C6 fungal-type domain-containing protein</fullName>
    </recommendedName>
</protein>
<evidence type="ECO:0000256" key="1">
    <source>
        <dbReference type="ARBA" id="ARBA00004123"/>
    </source>
</evidence>
<evidence type="ECO:0000256" key="3">
    <source>
        <dbReference type="ARBA" id="ARBA00023242"/>
    </source>
</evidence>
<name>A0A9P4QFG3_9PEZI</name>
<dbReference type="InterPro" id="IPR007219">
    <property type="entry name" value="XnlR_reg_dom"/>
</dbReference>
<organism evidence="7 8">
    <name type="scientific">Polychaeton citri CBS 116435</name>
    <dbReference type="NCBI Taxonomy" id="1314669"/>
    <lineage>
        <taxon>Eukaryota</taxon>
        <taxon>Fungi</taxon>
        <taxon>Dikarya</taxon>
        <taxon>Ascomycota</taxon>
        <taxon>Pezizomycotina</taxon>
        <taxon>Dothideomycetes</taxon>
        <taxon>Dothideomycetidae</taxon>
        <taxon>Capnodiales</taxon>
        <taxon>Capnodiaceae</taxon>
        <taxon>Polychaeton</taxon>
    </lineage>
</organism>
<evidence type="ECO:0000256" key="2">
    <source>
        <dbReference type="ARBA" id="ARBA00022723"/>
    </source>
</evidence>
<dbReference type="Pfam" id="PF04082">
    <property type="entry name" value="Fungal_trans"/>
    <property type="match status" value="1"/>
</dbReference>
<evidence type="ECO:0000313" key="8">
    <source>
        <dbReference type="Proteomes" id="UP000799441"/>
    </source>
</evidence>
<feature type="compositionally biased region" description="Polar residues" evidence="5">
    <location>
        <begin position="43"/>
        <end position="52"/>
    </location>
</feature>
<dbReference type="SMART" id="SM00906">
    <property type="entry name" value="Fungal_trans"/>
    <property type="match status" value="1"/>
</dbReference>
<dbReference type="InterPro" id="IPR050613">
    <property type="entry name" value="Sec_Metabolite_Reg"/>
</dbReference>